<reference evidence="2" key="2">
    <citation type="submission" date="2023-01" db="EMBL/GenBank/DDBJ databases">
        <title>Draft genome sequence of Algimonas ampicilliniresistens strain NBRC 108219.</title>
        <authorList>
            <person name="Sun Q."/>
            <person name="Mori K."/>
        </authorList>
    </citation>
    <scope>NUCLEOTIDE SEQUENCE</scope>
    <source>
        <strain evidence="2">NBRC 108219</strain>
    </source>
</reference>
<dbReference type="InterPro" id="IPR009288">
    <property type="entry name" value="AIG2-like_dom"/>
</dbReference>
<accession>A0ABQ5V5J9</accession>
<proteinExistence type="predicted"/>
<name>A0ABQ5V5J9_9PROT</name>
<dbReference type="RefSeq" id="WP_284387539.1">
    <property type="nucleotide sequence ID" value="NZ_BSNK01000001.1"/>
</dbReference>
<evidence type="ECO:0000313" key="3">
    <source>
        <dbReference type="Proteomes" id="UP001161391"/>
    </source>
</evidence>
<dbReference type="Pfam" id="PF06094">
    <property type="entry name" value="GGACT"/>
    <property type="match status" value="1"/>
</dbReference>
<keyword evidence="3" id="KW-1185">Reference proteome</keyword>
<reference evidence="2" key="1">
    <citation type="journal article" date="2014" name="Int. J. Syst. Evol. Microbiol.">
        <title>Complete genome of a new Firmicutes species belonging to the dominant human colonic microbiota ('Ruminococcus bicirculans') reveals two chromosomes and a selective capacity to utilize plant glucans.</title>
        <authorList>
            <consortium name="NISC Comparative Sequencing Program"/>
            <person name="Wegmann U."/>
            <person name="Louis P."/>
            <person name="Goesmann A."/>
            <person name="Henrissat B."/>
            <person name="Duncan S.H."/>
            <person name="Flint H.J."/>
        </authorList>
    </citation>
    <scope>NUCLEOTIDE SEQUENCE</scope>
    <source>
        <strain evidence="2">NBRC 108219</strain>
    </source>
</reference>
<dbReference type="Gene3D" id="3.10.490.10">
    <property type="entry name" value="Gamma-glutamyl cyclotransferase-like"/>
    <property type="match status" value="1"/>
</dbReference>
<dbReference type="CDD" id="cd06661">
    <property type="entry name" value="GGCT_like"/>
    <property type="match status" value="1"/>
</dbReference>
<protein>
    <recommendedName>
        <fullName evidence="1">Gamma-glutamylcyclotransferase AIG2-like domain-containing protein</fullName>
    </recommendedName>
</protein>
<feature type="domain" description="Gamma-glutamylcyclotransferase AIG2-like" evidence="1">
    <location>
        <begin position="4"/>
        <end position="109"/>
    </location>
</feature>
<dbReference type="InterPro" id="IPR036568">
    <property type="entry name" value="GGCT-like_sf"/>
</dbReference>
<sequence>MEHLFSYGTLQLPSVQRETFGQKVVGEPDALVGFAKTMVEITDADVLALSGERFHPIVTRTGHERDRVAGTVFALTSEQLARADAYEVDDYERVAVTLASGLEAWLYVARG</sequence>
<gene>
    <name evidence="2" type="ORF">GCM10007853_06700</name>
</gene>
<dbReference type="SUPFAM" id="SSF110857">
    <property type="entry name" value="Gamma-glutamyl cyclotransferase-like"/>
    <property type="match status" value="1"/>
</dbReference>
<dbReference type="InterPro" id="IPR013024">
    <property type="entry name" value="GGCT-like"/>
</dbReference>
<evidence type="ECO:0000313" key="2">
    <source>
        <dbReference type="EMBL" id="GLQ22796.1"/>
    </source>
</evidence>
<evidence type="ECO:0000259" key="1">
    <source>
        <dbReference type="Pfam" id="PF06094"/>
    </source>
</evidence>
<organism evidence="2 3">
    <name type="scientific">Algimonas ampicilliniresistens</name>
    <dbReference type="NCBI Taxonomy" id="1298735"/>
    <lineage>
        <taxon>Bacteria</taxon>
        <taxon>Pseudomonadati</taxon>
        <taxon>Pseudomonadota</taxon>
        <taxon>Alphaproteobacteria</taxon>
        <taxon>Maricaulales</taxon>
        <taxon>Robiginitomaculaceae</taxon>
        <taxon>Algimonas</taxon>
    </lineage>
</organism>
<dbReference type="Proteomes" id="UP001161391">
    <property type="component" value="Unassembled WGS sequence"/>
</dbReference>
<dbReference type="EMBL" id="BSNK01000001">
    <property type="protein sequence ID" value="GLQ22796.1"/>
    <property type="molecule type" value="Genomic_DNA"/>
</dbReference>
<comment type="caution">
    <text evidence="2">The sequence shown here is derived from an EMBL/GenBank/DDBJ whole genome shotgun (WGS) entry which is preliminary data.</text>
</comment>